<keyword evidence="2" id="KW-1185">Reference proteome</keyword>
<dbReference type="Proteomes" id="UP000320239">
    <property type="component" value="Unassembled WGS sequence"/>
</dbReference>
<dbReference type="AlphaFoldDB" id="A0A561VIE0"/>
<dbReference type="RefSeq" id="WP_122978221.1">
    <property type="nucleotide sequence ID" value="NZ_BOMX01000135.1"/>
</dbReference>
<evidence type="ECO:0000313" key="1">
    <source>
        <dbReference type="EMBL" id="TWG11388.1"/>
    </source>
</evidence>
<accession>A0A561VIE0</accession>
<gene>
    <name evidence="1" type="ORF">FHX34_106118</name>
</gene>
<name>A0A561VIE0_ACTTI</name>
<proteinExistence type="predicted"/>
<evidence type="ECO:0000313" key="2">
    <source>
        <dbReference type="Proteomes" id="UP000320239"/>
    </source>
</evidence>
<sequence>MRDHIFRTTVLAAWLLALLLHAPSGPRTGLLTVAVVLVWAAPLVRDHLAHRQPRSPARMRRVHVSRQA</sequence>
<dbReference type="EMBL" id="VIWY01000006">
    <property type="protein sequence ID" value="TWG11388.1"/>
    <property type="molecule type" value="Genomic_DNA"/>
</dbReference>
<reference evidence="1 2" key="1">
    <citation type="submission" date="2019-06" db="EMBL/GenBank/DDBJ databases">
        <title>Sequencing the genomes of 1000 actinobacteria strains.</title>
        <authorList>
            <person name="Klenk H.-P."/>
        </authorList>
    </citation>
    <scope>NUCLEOTIDE SEQUENCE [LARGE SCALE GENOMIC DNA]</scope>
    <source>
        <strain evidence="1 2">DSM 43866</strain>
    </source>
</reference>
<organism evidence="1 2">
    <name type="scientific">Actinoplanes teichomyceticus</name>
    <dbReference type="NCBI Taxonomy" id="1867"/>
    <lineage>
        <taxon>Bacteria</taxon>
        <taxon>Bacillati</taxon>
        <taxon>Actinomycetota</taxon>
        <taxon>Actinomycetes</taxon>
        <taxon>Micromonosporales</taxon>
        <taxon>Micromonosporaceae</taxon>
        <taxon>Actinoplanes</taxon>
    </lineage>
</organism>
<comment type="caution">
    <text evidence="1">The sequence shown here is derived from an EMBL/GenBank/DDBJ whole genome shotgun (WGS) entry which is preliminary data.</text>
</comment>
<protein>
    <submittedName>
        <fullName evidence="1">Uncharacterized protein</fullName>
    </submittedName>
</protein>